<dbReference type="EMBL" id="CP015030">
    <property type="protein sequence ID" value="QIM67807.1"/>
    <property type="molecule type" value="Genomic_DNA"/>
</dbReference>
<reference evidence="4 5" key="1">
    <citation type="submission" date="2016-03" db="EMBL/GenBank/DDBJ databases">
        <authorList>
            <person name="Bojesen A.M."/>
            <person name="Planet P."/>
            <person name="Hansen M.J."/>
        </authorList>
    </citation>
    <scope>NUCLEOTIDE SEQUENCE [LARGE SCALE GENOMIC DNA]</scope>
    <source>
        <strain evidence="4 5">B 234/94</strain>
    </source>
</reference>
<keyword evidence="4" id="KW-0808">Transferase</keyword>
<feature type="domain" description="TsaA-like" evidence="3">
    <location>
        <begin position="13"/>
        <end position="154"/>
    </location>
</feature>
<dbReference type="GO" id="GO:0032259">
    <property type="term" value="P:methylation"/>
    <property type="evidence" value="ECO:0007669"/>
    <property type="project" value="UniProtKB-KW"/>
</dbReference>
<dbReference type="SUPFAM" id="SSF118196">
    <property type="entry name" value="YaeB-like"/>
    <property type="match status" value="1"/>
</dbReference>
<dbReference type="Gene3D" id="2.40.30.70">
    <property type="entry name" value="YaeB-like"/>
    <property type="match status" value="1"/>
</dbReference>
<dbReference type="InterPro" id="IPR040372">
    <property type="entry name" value="YaeB-like"/>
</dbReference>
<dbReference type="AlphaFoldDB" id="A0A6G8JKW5"/>
<proteinExistence type="inferred from homology"/>
<evidence type="ECO:0000313" key="5">
    <source>
        <dbReference type="Proteomes" id="UP000501366"/>
    </source>
</evidence>
<keyword evidence="4" id="KW-0489">Methyltransferase</keyword>
<dbReference type="Pfam" id="PF18389">
    <property type="entry name" value="TrmO_C"/>
    <property type="match status" value="1"/>
</dbReference>
<comment type="similarity">
    <text evidence="2">Belongs to the tRNA methyltransferase O family.</text>
</comment>
<dbReference type="InterPro" id="IPR036414">
    <property type="entry name" value="YaeB_N_sf"/>
</dbReference>
<dbReference type="Gene3D" id="3.30.2310.10">
    <property type="entry name" value="YaeB-like"/>
    <property type="match status" value="1"/>
</dbReference>
<dbReference type="InterPro" id="IPR041369">
    <property type="entry name" value="TrmO_C"/>
</dbReference>
<dbReference type="CDD" id="cd09281">
    <property type="entry name" value="UPF0066"/>
    <property type="match status" value="1"/>
</dbReference>
<evidence type="ECO:0000313" key="4">
    <source>
        <dbReference type="EMBL" id="QIM67807.1"/>
    </source>
</evidence>
<dbReference type="InterPro" id="IPR023370">
    <property type="entry name" value="TrmO-like_N"/>
</dbReference>
<dbReference type="Proteomes" id="UP000501366">
    <property type="component" value="Chromosome"/>
</dbReference>
<protein>
    <submittedName>
        <fullName evidence="4">tRNA-Thr(GGU) m(6)t(6)A37 methyltransferase TsaA</fullName>
    </submittedName>
</protein>
<dbReference type="GO" id="GO:0089715">
    <property type="term" value="F:tRNA (L-threonylcarbamoyladenosine(37)-C2) methyltransferase activity"/>
    <property type="evidence" value="ECO:0007669"/>
    <property type="project" value="TreeGrafter"/>
</dbReference>
<organism evidence="4 5">
    <name type="scientific">Mannheimia granulomatis</name>
    <dbReference type="NCBI Taxonomy" id="85402"/>
    <lineage>
        <taxon>Bacteria</taxon>
        <taxon>Pseudomonadati</taxon>
        <taxon>Pseudomonadota</taxon>
        <taxon>Gammaproteobacteria</taxon>
        <taxon>Pasteurellales</taxon>
        <taxon>Pasteurellaceae</taxon>
        <taxon>Mannheimia</taxon>
    </lineage>
</organism>
<dbReference type="KEGG" id="mgra:A4G16_01560"/>
<dbReference type="PANTHER" id="PTHR12818">
    <property type="entry name" value="TRNA (ADENINE(37)-N6)-METHYLTRANSFERASE"/>
    <property type="match status" value="1"/>
</dbReference>
<evidence type="ECO:0000256" key="1">
    <source>
        <dbReference type="ARBA" id="ARBA00022691"/>
    </source>
</evidence>
<gene>
    <name evidence="4" type="ORF">A4G16_01560</name>
</gene>
<dbReference type="InterPro" id="IPR036413">
    <property type="entry name" value="YaeB-like_sf"/>
</dbReference>
<dbReference type="NCBIfam" id="TIGR00104">
    <property type="entry name" value="tRNA_TsaA"/>
    <property type="match status" value="1"/>
</dbReference>
<evidence type="ECO:0000259" key="3">
    <source>
        <dbReference type="PROSITE" id="PS51668"/>
    </source>
</evidence>
<dbReference type="PANTHER" id="PTHR12818:SF0">
    <property type="entry name" value="TRNA (ADENINE(37)-N6)-METHYLTRANSFERASE"/>
    <property type="match status" value="1"/>
</dbReference>
<sequence length="253" mass="28705">MNSTQIQLSPIQYVPIGFIESPYDEKFSVPRQPNLVCEGRGRLKLVPPYNTVDAVRGLEQFSHVWLIFQFHQIPERDWHATVRPPRLGGNERIGVFASRATHRPNAIGLSKVKLEEIVVEGGEVYLRLGSVDLVNGTPILDIKPYIAYADSEPDAISGFAQYKPEAKLEVMFSEQATQAVKFCQNFAKFGIEHPLTFIRDVIAQDPRPAYQQRKSSERIYGMSLAGYNIRWQIIQHEEKEQALVLSIVPIELS</sequence>
<dbReference type="InterPro" id="IPR023368">
    <property type="entry name" value="UPF0066_cons_site"/>
</dbReference>
<dbReference type="FunFam" id="2.40.30.70:FF:000001">
    <property type="entry name" value="tRNA (N6-threonylcarbamoyladenosine(37)-N6)-methyltransferase TrmO"/>
    <property type="match status" value="1"/>
</dbReference>
<dbReference type="RefSeq" id="WP_165888410.1">
    <property type="nucleotide sequence ID" value="NZ_CP015030.1"/>
</dbReference>
<dbReference type="PROSITE" id="PS51668">
    <property type="entry name" value="TSAA_2"/>
    <property type="match status" value="1"/>
</dbReference>
<dbReference type="Pfam" id="PF01980">
    <property type="entry name" value="TrmO_N"/>
    <property type="match status" value="1"/>
</dbReference>
<evidence type="ECO:0000256" key="2">
    <source>
        <dbReference type="ARBA" id="ARBA00033753"/>
    </source>
</evidence>
<accession>A0A6G8JKW5</accession>
<keyword evidence="1" id="KW-0949">S-adenosyl-L-methionine</keyword>
<name>A0A6G8JKW5_9PAST</name>
<dbReference type="PROSITE" id="PS01318">
    <property type="entry name" value="TSAA_1"/>
    <property type="match status" value="1"/>
</dbReference>